<organism evidence="2 3">
    <name type="scientific">Hibiscus sabdariffa</name>
    <name type="common">roselle</name>
    <dbReference type="NCBI Taxonomy" id="183260"/>
    <lineage>
        <taxon>Eukaryota</taxon>
        <taxon>Viridiplantae</taxon>
        <taxon>Streptophyta</taxon>
        <taxon>Embryophyta</taxon>
        <taxon>Tracheophyta</taxon>
        <taxon>Spermatophyta</taxon>
        <taxon>Magnoliopsida</taxon>
        <taxon>eudicotyledons</taxon>
        <taxon>Gunneridae</taxon>
        <taxon>Pentapetalae</taxon>
        <taxon>rosids</taxon>
        <taxon>malvids</taxon>
        <taxon>Malvales</taxon>
        <taxon>Malvaceae</taxon>
        <taxon>Malvoideae</taxon>
        <taxon>Hibiscus</taxon>
    </lineage>
</organism>
<accession>A0ABR2QXS0</accession>
<protein>
    <submittedName>
        <fullName evidence="2">Uncharacterized protein</fullName>
    </submittedName>
</protein>
<keyword evidence="1" id="KW-1133">Transmembrane helix</keyword>
<dbReference type="EMBL" id="JBBPBN010000030">
    <property type="protein sequence ID" value="KAK9005403.1"/>
    <property type="molecule type" value="Genomic_DNA"/>
</dbReference>
<evidence type="ECO:0000256" key="1">
    <source>
        <dbReference type="SAM" id="Phobius"/>
    </source>
</evidence>
<keyword evidence="3" id="KW-1185">Reference proteome</keyword>
<gene>
    <name evidence="2" type="ORF">V6N11_042837</name>
</gene>
<name>A0ABR2QXS0_9ROSI</name>
<keyword evidence="1" id="KW-0812">Transmembrane</keyword>
<dbReference type="Proteomes" id="UP001396334">
    <property type="component" value="Unassembled WGS sequence"/>
</dbReference>
<keyword evidence="1" id="KW-0472">Membrane</keyword>
<reference evidence="2 3" key="1">
    <citation type="journal article" date="2024" name="G3 (Bethesda)">
        <title>Genome assembly of Hibiscus sabdariffa L. provides insights into metabolisms of medicinal natural products.</title>
        <authorList>
            <person name="Kim T."/>
        </authorList>
    </citation>
    <scope>NUCLEOTIDE SEQUENCE [LARGE SCALE GENOMIC DNA]</scope>
    <source>
        <strain evidence="2">TK-2024</strain>
        <tissue evidence="2">Old leaves</tissue>
    </source>
</reference>
<comment type="caution">
    <text evidence="2">The sequence shown here is derived from an EMBL/GenBank/DDBJ whole genome shotgun (WGS) entry which is preliminary data.</text>
</comment>
<feature type="transmembrane region" description="Helical" evidence="1">
    <location>
        <begin position="21"/>
        <end position="42"/>
    </location>
</feature>
<evidence type="ECO:0000313" key="3">
    <source>
        <dbReference type="Proteomes" id="UP001396334"/>
    </source>
</evidence>
<sequence length="152" mass="17289">MENNREARPVHVHVQFSRRRVSVVLLILSAMGVLFLLLSYLLSLSASFPTHSLALATADADLTRPSSTPINRDLYHSSDALIEQIRSLVHRHPDKLTVETIRAGNKGYKSEITVVTYCHSRKDNDDKSKFRILLIIHCLPEFWAAWTGAYYI</sequence>
<evidence type="ECO:0000313" key="2">
    <source>
        <dbReference type="EMBL" id="KAK9005403.1"/>
    </source>
</evidence>
<proteinExistence type="predicted"/>